<protein>
    <recommendedName>
        <fullName evidence="5">Transmembrane protein</fullName>
    </recommendedName>
</protein>
<feature type="transmembrane region" description="Helical" evidence="2">
    <location>
        <begin position="294"/>
        <end position="318"/>
    </location>
</feature>
<proteinExistence type="predicted"/>
<keyword evidence="2" id="KW-0472">Membrane</keyword>
<sequence>MDPTESPRTADAAVAADRLRARAEARRRRLLASQDVRSRRVLGGPELSDRAAENGTEKVHVSAVTSTWSCNSQQGSSPAIVTAMRPAADSCFGGSADSKALGGDAQNFGERKTTATEVVTGDDACTVTTGRESEGLQTGPSSRAGGPVGCAVTRYDESSNCDATETEGNIIRRGFSASAFRKEPQSVERGGGSGMIGYLGRRFFEVALSCMIAGVVRPLSRLKPYLGFIQYVHGVFTFLVAFASATLPPFFPTCSDFCSSASSYNDDVTLCQGRTPCGDEAEKKLSVLLLTVLVWQPVLLVLSSSVLLVIVDSAPAVLQWYDHRKKSRQSECERTQADLPLPEGPPVSGRSGGDGGCEGREQEGTVLGFASLLSVAVVWFSRLLVLMQWARALLRVAQQVAIFITLYCFIRCGLVWLTSSRCLSHTDSRWPPTSWHK</sequence>
<dbReference type="Proteomes" id="UP000221165">
    <property type="component" value="Unassembled WGS sequence"/>
</dbReference>
<feature type="region of interest" description="Disordered" evidence="1">
    <location>
        <begin position="331"/>
        <end position="357"/>
    </location>
</feature>
<keyword evidence="2" id="KW-0812">Transmembrane</keyword>
<keyword evidence="2" id="KW-1133">Transmembrane helix</keyword>
<evidence type="ECO:0000313" key="4">
    <source>
        <dbReference type="Proteomes" id="UP000221165"/>
    </source>
</evidence>
<name>A0A2C6KEQ8_9APIC</name>
<accession>A0A2C6KEQ8</accession>
<feature type="transmembrane region" description="Helical" evidence="2">
    <location>
        <begin position="225"/>
        <end position="247"/>
    </location>
</feature>
<evidence type="ECO:0000256" key="2">
    <source>
        <dbReference type="SAM" id="Phobius"/>
    </source>
</evidence>
<dbReference type="EMBL" id="MIGC01001651">
    <property type="protein sequence ID" value="PHJ22501.1"/>
    <property type="molecule type" value="Genomic_DNA"/>
</dbReference>
<dbReference type="GeneID" id="94427050"/>
<evidence type="ECO:0008006" key="5">
    <source>
        <dbReference type="Google" id="ProtNLM"/>
    </source>
</evidence>
<feature type="compositionally biased region" description="Basic and acidic residues" evidence="1">
    <location>
        <begin position="47"/>
        <end position="56"/>
    </location>
</feature>
<evidence type="ECO:0000256" key="1">
    <source>
        <dbReference type="SAM" id="MobiDB-lite"/>
    </source>
</evidence>
<dbReference type="RefSeq" id="XP_067924178.1">
    <property type="nucleotide sequence ID" value="XM_068063839.1"/>
</dbReference>
<organism evidence="3 4">
    <name type="scientific">Cystoisospora suis</name>
    <dbReference type="NCBI Taxonomy" id="483139"/>
    <lineage>
        <taxon>Eukaryota</taxon>
        <taxon>Sar</taxon>
        <taxon>Alveolata</taxon>
        <taxon>Apicomplexa</taxon>
        <taxon>Conoidasida</taxon>
        <taxon>Coccidia</taxon>
        <taxon>Eucoccidiorida</taxon>
        <taxon>Eimeriorina</taxon>
        <taxon>Sarcocystidae</taxon>
        <taxon>Cystoisospora</taxon>
    </lineage>
</organism>
<evidence type="ECO:0000313" key="3">
    <source>
        <dbReference type="EMBL" id="PHJ22501.1"/>
    </source>
</evidence>
<feature type="transmembrane region" description="Helical" evidence="2">
    <location>
        <begin position="396"/>
        <end position="417"/>
    </location>
</feature>
<comment type="caution">
    <text evidence="3">The sequence shown here is derived from an EMBL/GenBank/DDBJ whole genome shotgun (WGS) entry which is preliminary data.</text>
</comment>
<feature type="transmembrane region" description="Helical" evidence="2">
    <location>
        <begin position="366"/>
        <end position="390"/>
    </location>
</feature>
<gene>
    <name evidence="3" type="ORF">CSUI_003643</name>
</gene>
<feature type="region of interest" description="Disordered" evidence="1">
    <location>
        <begin position="33"/>
        <end position="56"/>
    </location>
</feature>
<dbReference type="VEuPathDB" id="ToxoDB:CSUI_003643"/>
<dbReference type="AlphaFoldDB" id="A0A2C6KEQ8"/>
<keyword evidence="4" id="KW-1185">Reference proteome</keyword>
<reference evidence="3 4" key="1">
    <citation type="journal article" date="2017" name="Int. J. Parasitol.">
        <title>The genome of the protozoan parasite Cystoisospora suis and a reverse vaccinology approach to identify vaccine candidates.</title>
        <authorList>
            <person name="Palmieri N."/>
            <person name="Shrestha A."/>
            <person name="Ruttkowski B."/>
            <person name="Beck T."/>
            <person name="Vogl C."/>
            <person name="Tomley F."/>
            <person name="Blake D.P."/>
            <person name="Joachim A."/>
        </authorList>
    </citation>
    <scope>NUCLEOTIDE SEQUENCE [LARGE SCALE GENOMIC DNA]</scope>
    <source>
        <strain evidence="3 4">Wien I</strain>
    </source>
</reference>